<dbReference type="GO" id="GO:0032259">
    <property type="term" value="P:methylation"/>
    <property type="evidence" value="ECO:0007669"/>
    <property type="project" value="UniProtKB-KW"/>
</dbReference>
<evidence type="ECO:0000256" key="10">
    <source>
        <dbReference type="RuleBase" id="RU362022"/>
    </source>
</evidence>
<proteinExistence type="inferred from homology"/>
<evidence type="ECO:0000256" key="6">
    <source>
        <dbReference type="ARBA" id="ARBA00022691"/>
    </source>
</evidence>
<dbReference type="PROSITE" id="PS51564">
    <property type="entry name" value="SAM_ICMT"/>
    <property type="match status" value="1"/>
</dbReference>
<dbReference type="EC" id="2.1.1.100" evidence="3 10"/>
<keyword evidence="4 10" id="KW-0489">Methyltransferase</keyword>
<dbReference type="EMBL" id="JAAPAO010000855">
    <property type="protein sequence ID" value="KAF4653080.1"/>
    <property type="molecule type" value="Genomic_DNA"/>
</dbReference>
<keyword evidence="6 10" id="KW-0949">S-adenosyl-L-methionine</keyword>
<gene>
    <name evidence="11" type="ORF">FOL47_010718</name>
</gene>
<name>A0A7J6L0X5_PERCH</name>
<feature type="transmembrane region" description="Helical" evidence="10">
    <location>
        <begin position="71"/>
        <end position="93"/>
    </location>
</feature>
<feature type="transmembrane region" description="Helical" evidence="10">
    <location>
        <begin position="163"/>
        <end position="191"/>
    </location>
</feature>
<dbReference type="PANTHER" id="PTHR12714:SF9">
    <property type="entry name" value="PROTEIN-S-ISOPRENYLCYSTEINE O-METHYLTRANSFERASE"/>
    <property type="match status" value="1"/>
</dbReference>
<evidence type="ECO:0000256" key="7">
    <source>
        <dbReference type="ARBA" id="ARBA00022692"/>
    </source>
</evidence>
<evidence type="ECO:0000256" key="9">
    <source>
        <dbReference type="ARBA" id="ARBA00023136"/>
    </source>
</evidence>
<dbReference type="GO" id="GO:0004671">
    <property type="term" value="F:protein C-terminal S-isoprenylcysteine carboxyl O-methyltransferase activity"/>
    <property type="evidence" value="ECO:0007669"/>
    <property type="project" value="UniProtKB-EC"/>
</dbReference>
<protein>
    <recommendedName>
        <fullName evidence="3 10">Protein-S-isoprenylcysteine O-methyltransferase</fullName>
        <ecNumber evidence="3 10">2.1.1.100</ecNumber>
    </recommendedName>
</protein>
<keyword evidence="9 10" id="KW-0472">Membrane</keyword>
<evidence type="ECO:0000256" key="3">
    <source>
        <dbReference type="ARBA" id="ARBA00012151"/>
    </source>
</evidence>
<dbReference type="Pfam" id="PF04140">
    <property type="entry name" value="ICMT"/>
    <property type="match status" value="1"/>
</dbReference>
<accession>A0A7J6L0X5</accession>
<evidence type="ECO:0000256" key="1">
    <source>
        <dbReference type="ARBA" id="ARBA00004141"/>
    </source>
</evidence>
<organism evidence="11 12">
    <name type="scientific">Perkinsus chesapeaki</name>
    <name type="common">Clam parasite</name>
    <name type="synonym">Perkinsus andrewsi</name>
    <dbReference type="NCBI Taxonomy" id="330153"/>
    <lineage>
        <taxon>Eukaryota</taxon>
        <taxon>Sar</taxon>
        <taxon>Alveolata</taxon>
        <taxon>Perkinsozoa</taxon>
        <taxon>Perkinsea</taxon>
        <taxon>Perkinsida</taxon>
        <taxon>Perkinsidae</taxon>
        <taxon>Perkinsus</taxon>
    </lineage>
</organism>
<keyword evidence="5" id="KW-0808">Transferase</keyword>
<dbReference type="PANTHER" id="PTHR12714">
    <property type="entry name" value="PROTEIN-S ISOPRENYLCYSTEINE O-METHYLTRANSFERASE"/>
    <property type="match status" value="1"/>
</dbReference>
<sequence length="239" mass="27234">MPKLKSNVHRHHPALPALLAFWLGAPFGAFLASWGLNQQATISPNYVEVSALLIFAVIGLACINPDSRCPLVLGATSATLGIFLGSSVTLAAAHIDIPLQAFVCAVVLFHYGEFVCNCRFQAVENISAGSSFTHRIELRKARDQQLVTTGAYRMCRHPGYSGWFWWAVGMQLVLCNRICVILYTICAWWFFYERLKFEERTLEYFYKEEYVRYRRAVPCRIPLMDFALRRERKKRGAAE</sequence>
<evidence type="ECO:0000256" key="8">
    <source>
        <dbReference type="ARBA" id="ARBA00022989"/>
    </source>
</evidence>
<dbReference type="AlphaFoldDB" id="A0A7J6L0X5"/>
<dbReference type="Gene3D" id="1.20.120.1630">
    <property type="match status" value="1"/>
</dbReference>
<comment type="catalytic activity">
    <reaction evidence="10">
        <text>[protein]-C-terminal S-[(2E,6E)-farnesyl]-L-cysteine + S-adenosyl-L-methionine = [protein]-C-terminal S-[(2E,6E)-farnesyl]-L-cysteine methyl ester + S-adenosyl-L-homocysteine</text>
        <dbReference type="Rhea" id="RHEA:21672"/>
        <dbReference type="Rhea" id="RHEA-COMP:12125"/>
        <dbReference type="Rhea" id="RHEA-COMP:12126"/>
        <dbReference type="ChEBI" id="CHEBI:57856"/>
        <dbReference type="ChEBI" id="CHEBI:59789"/>
        <dbReference type="ChEBI" id="CHEBI:90510"/>
        <dbReference type="ChEBI" id="CHEBI:90511"/>
        <dbReference type="EC" id="2.1.1.100"/>
    </reaction>
</comment>
<dbReference type="OrthoDB" id="422086at2759"/>
<feature type="transmembrane region" description="Helical" evidence="10">
    <location>
        <begin position="46"/>
        <end position="64"/>
    </location>
</feature>
<evidence type="ECO:0000256" key="5">
    <source>
        <dbReference type="ARBA" id="ARBA00022679"/>
    </source>
</evidence>
<keyword evidence="10" id="KW-0256">Endoplasmic reticulum</keyword>
<feature type="transmembrane region" description="Helical" evidence="10">
    <location>
        <begin position="12"/>
        <end position="34"/>
    </location>
</feature>
<comment type="subcellular location">
    <subcellularLocation>
        <location evidence="10">Endoplasmic reticulum membrane</location>
        <topology evidence="10">Multi-pass membrane protein</topology>
    </subcellularLocation>
    <subcellularLocation>
        <location evidence="1">Membrane</location>
        <topology evidence="1">Multi-pass membrane protein</topology>
    </subcellularLocation>
</comment>
<evidence type="ECO:0000256" key="2">
    <source>
        <dbReference type="ARBA" id="ARBA00009140"/>
    </source>
</evidence>
<dbReference type="InterPro" id="IPR007269">
    <property type="entry name" value="ICMT_MeTrfase"/>
</dbReference>
<dbReference type="InterPro" id="IPR025770">
    <property type="entry name" value="PPMT_MeTrfase"/>
</dbReference>
<dbReference type="Proteomes" id="UP000591131">
    <property type="component" value="Unassembled WGS sequence"/>
</dbReference>
<comment type="caution">
    <text evidence="11">The sequence shown here is derived from an EMBL/GenBank/DDBJ whole genome shotgun (WGS) entry which is preliminary data.</text>
</comment>
<dbReference type="GO" id="GO:0005789">
    <property type="term" value="C:endoplasmic reticulum membrane"/>
    <property type="evidence" value="ECO:0007669"/>
    <property type="project" value="UniProtKB-SubCell"/>
</dbReference>
<keyword evidence="12" id="KW-1185">Reference proteome</keyword>
<reference evidence="11 12" key="1">
    <citation type="submission" date="2020-04" db="EMBL/GenBank/DDBJ databases">
        <title>Perkinsus chesapeaki whole genome sequence.</title>
        <authorList>
            <person name="Bogema D.R."/>
        </authorList>
    </citation>
    <scope>NUCLEOTIDE SEQUENCE [LARGE SCALE GENOMIC DNA]</scope>
    <source>
        <strain evidence="11">ATCC PRA-425</strain>
    </source>
</reference>
<evidence type="ECO:0000256" key="4">
    <source>
        <dbReference type="ARBA" id="ARBA00022603"/>
    </source>
</evidence>
<comment type="similarity">
    <text evidence="2 10">Belongs to the class VI-like SAM-binding methyltransferase superfamily. Isoprenylcysteine carboxyl methyltransferase family.</text>
</comment>
<keyword evidence="8 10" id="KW-1133">Transmembrane helix</keyword>
<evidence type="ECO:0000313" key="11">
    <source>
        <dbReference type="EMBL" id="KAF4653080.1"/>
    </source>
</evidence>
<keyword evidence="7 10" id="KW-0812">Transmembrane</keyword>
<evidence type="ECO:0000313" key="12">
    <source>
        <dbReference type="Proteomes" id="UP000591131"/>
    </source>
</evidence>